<keyword evidence="2" id="KW-0813">Transport</keyword>
<evidence type="ECO:0000259" key="6">
    <source>
        <dbReference type="PROSITE" id="PS50893"/>
    </source>
</evidence>
<dbReference type="HOGENOM" id="CLU_000604_1_2_11"/>
<dbReference type="Proteomes" id="UP000000603">
    <property type="component" value="Chromosome"/>
</dbReference>
<sequence>MLSRRRPSERRALGYEDKQREESNGCRRDPSGHLSRRNWVRQVRAFMWLEFSPDPMVTQTLQLEGVHFSYPRCKSRLFTELNLILGDTGPTVLLGLNGAGKTTLLRLCAGEFQPSAGLIAVDGGKDPRSVVSLMPQQIRPIPGFRVVEQVAYSAWLGGCSSSQSEKRAIMALEAVQLEDRLKDKPNQLSGGQLRRVGLAQALVGEQPIVLLDEPTAGLDPAQKHVFRNLLTELGATRSFVVSTHDTSDVDSMYNRVVILHEGHIAYDGSTDEFLMHGAGSSHAAEAAFLDVVGVSEQAR</sequence>
<dbReference type="PROSITE" id="PS50893">
    <property type="entry name" value="ABC_TRANSPORTER_2"/>
    <property type="match status" value="1"/>
</dbReference>
<accession>Q6AB92</accession>
<dbReference type="InterPro" id="IPR017871">
    <property type="entry name" value="ABC_transporter-like_CS"/>
</dbReference>
<evidence type="ECO:0000256" key="1">
    <source>
        <dbReference type="ARBA" id="ARBA00005417"/>
    </source>
</evidence>
<organism evidence="7 8">
    <name type="scientific">Cutibacterium acnes (strain DSM 16379 / KPA171202)</name>
    <name type="common">Propionibacterium acnes</name>
    <dbReference type="NCBI Taxonomy" id="267747"/>
    <lineage>
        <taxon>Bacteria</taxon>
        <taxon>Bacillati</taxon>
        <taxon>Actinomycetota</taxon>
        <taxon>Actinomycetes</taxon>
        <taxon>Propionibacteriales</taxon>
        <taxon>Propionibacteriaceae</taxon>
        <taxon>Cutibacterium</taxon>
    </lineage>
</organism>
<evidence type="ECO:0000256" key="2">
    <source>
        <dbReference type="ARBA" id="ARBA00022448"/>
    </source>
</evidence>
<keyword evidence="4" id="KW-0067">ATP-binding</keyword>
<feature type="compositionally biased region" description="Basic and acidic residues" evidence="5">
    <location>
        <begin position="9"/>
        <end position="31"/>
    </location>
</feature>
<evidence type="ECO:0000256" key="3">
    <source>
        <dbReference type="ARBA" id="ARBA00022741"/>
    </source>
</evidence>
<dbReference type="PROSITE" id="PS00211">
    <property type="entry name" value="ABC_TRANSPORTER_1"/>
    <property type="match status" value="1"/>
</dbReference>
<dbReference type="KEGG" id="pac:PPA0213"/>
<protein>
    <submittedName>
        <fullName evidence="7">ABC transporter</fullName>
    </submittedName>
</protein>
<dbReference type="EnsemblBacteria" id="AAT81974">
    <property type="protein sequence ID" value="AAT81974"/>
    <property type="gene ID" value="PPA0213"/>
</dbReference>
<dbReference type="AlphaFoldDB" id="Q6AB92"/>
<evidence type="ECO:0000256" key="5">
    <source>
        <dbReference type="SAM" id="MobiDB-lite"/>
    </source>
</evidence>
<proteinExistence type="inferred from homology"/>
<dbReference type="InterPro" id="IPR027417">
    <property type="entry name" value="P-loop_NTPase"/>
</dbReference>
<evidence type="ECO:0000256" key="4">
    <source>
        <dbReference type="ARBA" id="ARBA00022840"/>
    </source>
</evidence>
<feature type="region of interest" description="Disordered" evidence="5">
    <location>
        <begin position="1"/>
        <end position="32"/>
    </location>
</feature>
<dbReference type="eggNOG" id="COG1131">
    <property type="taxonomic scope" value="Bacteria"/>
</dbReference>
<dbReference type="Pfam" id="PF00005">
    <property type="entry name" value="ABC_tran"/>
    <property type="match status" value="1"/>
</dbReference>
<dbReference type="EMBL" id="AE017283">
    <property type="protein sequence ID" value="AAT81974.1"/>
    <property type="molecule type" value="Genomic_DNA"/>
</dbReference>
<dbReference type="GO" id="GO:0016887">
    <property type="term" value="F:ATP hydrolysis activity"/>
    <property type="evidence" value="ECO:0007669"/>
    <property type="project" value="InterPro"/>
</dbReference>
<name>Q6AB92_CUTAK</name>
<dbReference type="GO" id="GO:0005524">
    <property type="term" value="F:ATP binding"/>
    <property type="evidence" value="ECO:0007669"/>
    <property type="project" value="UniProtKB-KW"/>
</dbReference>
<evidence type="ECO:0000313" key="7">
    <source>
        <dbReference type="EMBL" id="AAT81974.1"/>
    </source>
</evidence>
<dbReference type="PANTHER" id="PTHR43335:SF2">
    <property type="entry name" value="ABC TRANSPORTER, ATP-BINDING PROTEIN"/>
    <property type="match status" value="1"/>
</dbReference>
<feature type="domain" description="ABC transporter" evidence="6">
    <location>
        <begin position="61"/>
        <end position="286"/>
    </location>
</feature>
<dbReference type="Gene3D" id="3.40.50.300">
    <property type="entry name" value="P-loop containing nucleotide triphosphate hydrolases"/>
    <property type="match status" value="1"/>
</dbReference>
<dbReference type="PANTHER" id="PTHR43335">
    <property type="entry name" value="ABC TRANSPORTER, ATP-BINDING PROTEIN"/>
    <property type="match status" value="1"/>
</dbReference>
<dbReference type="SUPFAM" id="SSF52540">
    <property type="entry name" value="P-loop containing nucleoside triphosphate hydrolases"/>
    <property type="match status" value="1"/>
</dbReference>
<dbReference type="CDD" id="cd03264">
    <property type="entry name" value="ABC_drug_resistance_like"/>
    <property type="match status" value="1"/>
</dbReference>
<gene>
    <name evidence="7" type="ordered locus">PPA0213</name>
</gene>
<evidence type="ECO:0000313" key="8">
    <source>
        <dbReference type="Proteomes" id="UP000000603"/>
    </source>
</evidence>
<keyword evidence="3" id="KW-0547">Nucleotide-binding</keyword>
<comment type="similarity">
    <text evidence="1">Belongs to the ABC transporter superfamily.</text>
</comment>
<dbReference type="InterPro" id="IPR003439">
    <property type="entry name" value="ABC_transporter-like_ATP-bd"/>
</dbReference>
<reference evidence="7 8" key="1">
    <citation type="journal article" date="2004" name="Science">
        <title>The complete genome sequence of Propionibacterium acnes, a commensal of human skin.</title>
        <authorList>
            <person name="Bruggemann H."/>
            <person name="Henne A."/>
            <person name="Hoster F."/>
            <person name="Liesegang H."/>
            <person name="Wiezer A."/>
            <person name="Strittmatter A."/>
            <person name="Hujer S."/>
            <person name="Durre P."/>
            <person name="Gottschalk G."/>
        </authorList>
    </citation>
    <scope>NUCLEOTIDE SEQUENCE [LARGE SCALE GENOMIC DNA]</scope>
    <source>
        <strain evidence="8">DSM 16379 / KPA171202</strain>
    </source>
</reference>
<dbReference type="SMART" id="SM00382">
    <property type="entry name" value="AAA"/>
    <property type="match status" value="1"/>
</dbReference>
<dbReference type="InterPro" id="IPR003593">
    <property type="entry name" value="AAA+_ATPase"/>
</dbReference>